<dbReference type="EMBL" id="MTJN01000002">
    <property type="protein sequence ID" value="OOV06494.1"/>
    <property type="molecule type" value="Genomic_DNA"/>
</dbReference>
<comment type="subunit">
    <text evidence="5">The basal body constitutes a major portion of the flagellar organelle and consists of four rings (L,P,S, and M) mounted on a central rod.</text>
</comment>
<feature type="chain" id="PRO_5012707254" evidence="11">
    <location>
        <begin position="24"/>
        <end position="229"/>
    </location>
</feature>
<evidence type="ECO:0000256" key="10">
    <source>
        <dbReference type="SAM" id="MobiDB-lite"/>
    </source>
</evidence>
<evidence type="ECO:0000256" key="7">
    <source>
        <dbReference type="ARBA" id="ARBA00023136"/>
    </source>
</evidence>
<comment type="similarity">
    <text evidence="4">Belongs to the FlgH family.</text>
</comment>
<keyword evidence="7" id="KW-0472">Membrane</keyword>
<dbReference type="Pfam" id="PF02107">
    <property type="entry name" value="FlgH"/>
    <property type="match status" value="1"/>
</dbReference>
<dbReference type="PANTHER" id="PTHR34933:SF3">
    <property type="entry name" value="FLAGELLAR L-RING PROTEIN"/>
    <property type="match status" value="1"/>
</dbReference>
<evidence type="ECO:0000256" key="6">
    <source>
        <dbReference type="ARBA" id="ARBA00022729"/>
    </source>
</evidence>
<dbReference type="InterPro" id="IPR000527">
    <property type="entry name" value="Flag_Lring"/>
</dbReference>
<keyword evidence="12" id="KW-0282">Flagellum</keyword>
<gene>
    <name evidence="12" type="ORF">RF819_06875</name>
</gene>
<evidence type="ECO:0000256" key="2">
    <source>
        <dbReference type="ARBA" id="ARBA00004117"/>
    </source>
</evidence>
<keyword evidence="8" id="KW-0975">Bacterial flagellum</keyword>
<evidence type="ECO:0000313" key="13">
    <source>
        <dbReference type="Proteomes" id="UP000190750"/>
    </source>
</evidence>
<feature type="region of interest" description="Disordered" evidence="10">
    <location>
        <begin position="93"/>
        <end position="112"/>
    </location>
</feature>
<dbReference type="RefSeq" id="WP_078364289.1">
    <property type="nucleotide sequence ID" value="NZ_MTJN01000002.1"/>
</dbReference>
<keyword evidence="12" id="KW-0969">Cilium</keyword>
<organism evidence="12 13">
    <name type="scientific">Rhodoferax fermentans</name>
    <dbReference type="NCBI Taxonomy" id="28066"/>
    <lineage>
        <taxon>Bacteria</taxon>
        <taxon>Pseudomonadati</taxon>
        <taxon>Pseudomonadota</taxon>
        <taxon>Betaproteobacteria</taxon>
        <taxon>Burkholderiales</taxon>
        <taxon>Comamonadaceae</taxon>
        <taxon>Rhodoferax</taxon>
    </lineage>
</organism>
<keyword evidence="13" id="KW-1185">Reference proteome</keyword>
<dbReference type="Proteomes" id="UP000190750">
    <property type="component" value="Unassembled WGS sequence"/>
</dbReference>
<reference evidence="12 13" key="1">
    <citation type="submission" date="2017-01" db="EMBL/GenBank/DDBJ databases">
        <title>Genome sequencing of Rhodoferax fermentans JCM 7819.</title>
        <authorList>
            <person name="Kim Y.J."/>
            <person name="Farh M.E.-A."/>
            <person name="Yang D.-C."/>
        </authorList>
    </citation>
    <scope>NUCLEOTIDE SEQUENCE [LARGE SCALE GENOMIC DNA]</scope>
    <source>
        <strain evidence="12 13">JCM 7819</strain>
    </source>
</reference>
<comment type="subcellular location">
    <subcellularLocation>
        <location evidence="2">Bacterial flagellum basal body</location>
    </subcellularLocation>
    <subcellularLocation>
        <location evidence="3">Membrane</location>
    </subcellularLocation>
</comment>
<sequence>MTRPFARPVLAALSLSSLLLGCASPNPTTVPGPLSALPVARPTNLERVTTGSLFQASSGSLFSGRQKPRAIGDTVKVSISEKLSASDTVKADANRETSLKSKGPGVREDSPLAGLFNQDATASGSNAFKGNGSAKNDSSFTGQLAASVVNVLANGNLVVAGERSIALHGGGSILRFSGVVDPRDIKDGNVIQSSDVVNARLEVVAQGESSEIASRTWLQKVLSRTLSVW</sequence>
<keyword evidence="9" id="KW-0998">Cell outer membrane</keyword>
<dbReference type="PANTHER" id="PTHR34933">
    <property type="entry name" value="FLAGELLAR L-RING PROTEIN"/>
    <property type="match status" value="1"/>
</dbReference>
<evidence type="ECO:0000313" key="12">
    <source>
        <dbReference type="EMBL" id="OOV06494.1"/>
    </source>
</evidence>
<evidence type="ECO:0000256" key="8">
    <source>
        <dbReference type="ARBA" id="ARBA00023143"/>
    </source>
</evidence>
<name>A0A1T1AQX5_RHOFE</name>
<proteinExistence type="inferred from homology"/>
<dbReference type="GO" id="GO:0003774">
    <property type="term" value="F:cytoskeletal motor activity"/>
    <property type="evidence" value="ECO:0007669"/>
    <property type="project" value="InterPro"/>
</dbReference>
<dbReference type="PROSITE" id="PS51257">
    <property type="entry name" value="PROKAR_LIPOPROTEIN"/>
    <property type="match status" value="1"/>
</dbReference>
<dbReference type="AlphaFoldDB" id="A0A1T1AQX5"/>
<comment type="function">
    <text evidence="1">Assembles around the rod to form the L-ring and probably protects the motor/basal body from shearing forces during rotation.</text>
</comment>
<protein>
    <submittedName>
        <fullName evidence="12">Flagellar biosynthesis protein FlgH</fullName>
    </submittedName>
</protein>
<evidence type="ECO:0000256" key="3">
    <source>
        <dbReference type="ARBA" id="ARBA00004370"/>
    </source>
</evidence>
<dbReference type="GO" id="GO:0009427">
    <property type="term" value="C:bacterial-type flagellum basal body, distal rod, L ring"/>
    <property type="evidence" value="ECO:0007669"/>
    <property type="project" value="InterPro"/>
</dbReference>
<dbReference type="PRINTS" id="PR01008">
    <property type="entry name" value="FLGLRINGFLGH"/>
</dbReference>
<dbReference type="GO" id="GO:0016020">
    <property type="term" value="C:membrane"/>
    <property type="evidence" value="ECO:0007669"/>
    <property type="project" value="UniProtKB-SubCell"/>
</dbReference>
<feature type="compositionally biased region" description="Basic and acidic residues" evidence="10">
    <location>
        <begin position="93"/>
        <end position="110"/>
    </location>
</feature>
<keyword evidence="12" id="KW-0966">Cell projection</keyword>
<evidence type="ECO:0000256" key="5">
    <source>
        <dbReference type="ARBA" id="ARBA00011439"/>
    </source>
</evidence>
<keyword evidence="6 11" id="KW-0732">Signal</keyword>
<evidence type="ECO:0000256" key="9">
    <source>
        <dbReference type="ARBA" id="ARBA00023237"/>
    </source>
</evidence>
<evidence type="ECO:0000256" key="11">
    <source>
        <dbReference type="SAM" id="SignalP"/>
    </source>
</evidence>
<comment type="caution">
    <text evidence="12">The sequence shown here is derived from an EMBL/GenBank/DDBJ whole genome shotgun (WGS) entry which is preliminary data.</text>
</comment>
<dbReference type="STRING" id="28066.RF819_06875"/>
<accession>A0A1T1AQX5</accession>
<evidence type="ECO:0000256" key="1">
    <source>
        <dbReference type="ARBA" id="ARBA00002591"/>
    </source>
</evidence>
<feature type="signal peptide" evidence="11">
    <location>
        <begin position="1"/>
        <end position="23"/>
    </location>
</feature>
<dbReference type="GO" id="GO:0071973">
    <property type="term" value="P:bacterial-type flagellum-dependent cell motility"/>
    <property type="evidence" value="ECO:0007669"/>
    <property type="project" value="InterPro"/>
</dbReference>
<evidence type="ECO:0000256" key="4">
    <source>
        <dbReference type="ARBA" id="ARBA00006929"/>
    </source>
</evidence>